<dbReference type="GO" id="GO:0046872">
    <property type="term" value="F:metal ion binding"/>
    <property type="evidence" value="ECO:0007669"/>
    <property type="project" value="UniProtKB-KW"/>
</dbReference>
<dbReference type="Gene3D" id="3.40.50.1780">
    <property type="match status" value="1"/>
</dbReference>
<feature type="domain" description="Iron hydrogenase small subunit" evidence="7">
    <location>
        <begin position="396"/>
        <end position="451"/>
    </location>
</feature>
<keyword evidence="8" id="KW-1185">Reference proteome</keyword>
<dbReference type="FunFam" id="3.30.70.20:FF:000042">
    <property type="entry name" value="Cytosolic Fe-S cluster assembly factor NAR1"/>
    <property type="match status" value="1"/>
</dbReference>
<evidence type="ECO:0000256" key="1">
    <source>
        <dbReference type="ARBA" id="ARBA00006596"/>
    </source>
</evidence>
<name>A0AAJ7WHR2_9ACAR</name>
<dbReference type="InterPro" id="IPR009016">
    <property type="entry name" value="Fe_hydrogenase"/>
</dbReference>
<evidence type="ECO:0000313" key="9">
    <source>
        <dbReference type="RefSeq" id="XP_028967410.1"/>
    </source>
</evidence>
<keyword evidence="2" id="KW-0004">4Fe-4S</keyword>
<dbReference type="AlphaFoldDB" id="A0AAJ7WHR2"/>
<gene>
    <name evidence="9" type="primary">LOC114828247</name>
</gene>
<reference evidence="9" key="1">
    <citation type="submission" date="2025-08" db="UniProtKB">
        <authorList>
            <consortium name="RefSeq"/>
        </authorList>
    </citation>
    <scope>IDENTIFICATION</scope>
</reference>
<dbReference type="PANTHER" id="PTHR11615">
    <property type="entry name" value="NITRATE, FORMATE, IRON DEHYDROGENASE"/>
    <property type="match status" value="1"/>
</dbReference>
<evidence type="ECO:0000256" key="6">
    <source>
        <dbReference type="ARBA" id="ARBA00025700"/>
    </source>
</evidence>
<dbReference type="InterPro" id="IPR050340">
    <property type="entry name" value="Cytosolic_Fe-S_CAF"/>
</dbReference>
<keyword evidence="3" id="KW-0479">Metal-binding</keyword>
<evidence type="ECO:0000256" key="2">
    <source>
        <dbReference type="ARBA" id="ARBA00022485"/>
    </source>
</evidence>
<sequence>MAAAGFSSALKISDLNDFITPSQECIKPVTVEKQKKGLGSIRIGDDTDDLTLETPKIQRVQITLNDCLACSGCITSAESVLITQQSTDELLRILSESADRHIVVSIAPQARASFAAKYNVSYRSAGYRLRSFLKKLGVKEVLDTSFARNFTLIETKREFLKRYKEDRSRLPMLSSACPGFVCYIEKTHGEAILPFLSHVRSPQQVMGSFVKTFLGSKLSIAPDKLYHVTVMPCFDKKLEASRDDFFNEVTQSKDVDCVITPVELEELMLKQNVVFTDLEDTEESPSGQFALEHCYQHKGSGSGGFGEYVFTSAVRELFGEEVPFCDFKTLRNKDFTEVMFTRGDQVLLRVAICNGFRNIQNIVQRIKRGTCNYDFIEVMACPSGCLNGGAQLRPNEESPKELLDRVVELFKESQQSGGRSPDSDSAVDELYRDWIADRAERLLHTKYKAVAKSTSGFTVKW</sequence>
<dbReference type="GO" id="GO:0051539">
    <property type="term" value="F:4 iron, 4 sulfur cluster binding"/>
    <property type="evidence" value="ECO:0007669"/>
    <property type="project" value="UniProtKB-KW"/>
</dbReference>
<dbReference type="SUPFAM" id="SSF53920">
    <property type="entry name" value="Fe-only hydrogenase"/>
    <property type="match status" value="1"/>
</dbReference>
<dbReference type="KEGG" id="goe:114828247"/>
<keyword evidence="4" id="KW-0408">Iron</keyword>
<comment type="similarity">
    <text evidence="1">Belongs to the NARF family.</text>
</comment>
<evidence type="ECO:0000256" key="5">
    <source>
        <dbReference type="ARBA" id="ARBA00023014"/>
    </source>
</evidence>
<evidence type="ECO:0000256" key="3">
    <source>
        <dbReference type="ARBA" id="ARBA00022723"/>
    </source>
</evidence>
<evidence type="ECO:0000259" key="7">
    <source>
        <dbReference type="SMART" id="SM00902"/>
    </source>
</evidence>
<keyword evidence="5" id="KW-0411">Iron-sulfur</keyword>
<comment type="function">
    <text evidence="6">Component of the cytosolic iron-sulfur (Fe/S) protein assembly machinery. Required for maturation of extramitochondrial Fe/S proteins.</text>
</comment>
<evidence type="ECO:0000313" key="8">
    <source>
        <dbReference type="Proteomes" id="UP000694867"/>
    </source>
</evidence>
<dbReference type="Pfam" id="PF02906">
    <property type="entry name" value="Fe_hyd_lg_C"/>
    <property type="match status" value="1"/>
</dbReference>
<proteinExistence type="inferred from homology"/>
<dbReference type="InterPro" id="IPR003149">
    <property type="entry name" value="Fe_hydrogenase_ssu"/>
</dbReference>
<evidence type="ECO:0000256" key="4">
    <source>
        <dbReference type="ARBA" id="ARBA00023004"/>
    </source>
</evidence>
<dbReference type="Gene3D" id="3.40.950.10">
    <property type="entry name" value="Fe-only Hydrogenase (Larger Subunit), Chain L, domain 3"/>
    <property type="match status" value="1"/>
</dbReference>
<dbReference type="InterPro" id="IPR004108">
    <property type="entry name" value="Fe_hydrogenase_lsu_C"/>
</dbReference>
<organism evidence="8 9">
    <name type="scientific">Galendromus occidentalis</name>
    <name type="common">western predatory mite</name>
    <dbReference type="NCBI Taxonomy" id="34638"/>
    <lineage>
        <taxon>Eukaryota</taxon>
        <taxon>Metazoa</taxon>
        <taxon>Ecdysozoa</taxon>
        <taxon>Arthropoda</taxon>
        <taxon>Chelicerata</taxon>
        <taxon>Arachnida</taxon>
        <taxon>Acari</taxon>
        <taxon>Parasitiformes</taxon>
        <taxon>Mesostigmata</taxon>
        <taxon>Gamasina</taxon>
        <taxon>Phytoseioidea</taxon>
        <taxon>Phytoseiidae</taxon>
        <taxon>Typhlodrominae</taxon>
        <taxon>Galendromus</taxon>
    </lineage>
</organism>
<dbReference type="Proteomes" id="UP000694867">
    <property type="component" value="Unplaced"/>
</dbReference>
<accession>A0AAJ7WHR2</accession>
<protein>
    <submittedName>
        <fullName evidence="9">Cytosolic iron-sulfur assembly component 3</fullName>
    </submittedName>
</protein>
<dbReference type="GeneID" id="114828247"/>
<dbReference type="RefSeq" id="XP_028967410.1">
    <property type="nucleotide sequence ID" value="XM_029111577.1"/>
</dbReference>
<dbReference type="SMART" id="SM00902">
    <property type="entry name" value="Fe_hyd_SSU"/>
    <property type="match status" value="1"/>
</dbReference>
<dbReference type="Pfam" id="PF02256">
    <property type="entry name" value="Fe_hyd_SSU"/>
    <property type="match status" value="1"/>
</dbReference>